<accession>X1VNP3</accession>
<evidence type="ECO:0008006" key="2">
    <source>
        <dbReference type="Google" id="ProtNLM"/>
    </source>
</evidence>
<dbReference type="InterPro" id="IPR027417">
    <property type="entry name" value="P-loop_NTPase"/>
</dbReference>
<feature type="non-terminal residue" evidence="1">
    <location>
        <position position="1"/>
    </location>
</feature>
<reference evidence="1" key="1">
    <citation type="journal article" date="2014" name="Front. Microbiol.">
        <title>High frequency of phylogenetically diverse reductive dehalogenase-homologous genes in deep subseafloor sedimentary metagenomes.</title>
        <authorList>
            <person name="Kawai M."/>
            <person name="Futagami T."/>
            <person name="Toyoda A."/>
            <person name="Takaki Y."/>
            <person name="Nishi S."/>
            <person name="Hori S."/>
            <person name="Arai W."/>
            <person name="Tsubouchi T."/>
            <person name="Morono Y."/>
            <person name="Uchiyama I."/>
            <person name="Ito T."/>
            <person name="Fujiyama A."/>
            <person name="Inagaki F."/>
            <person name="Takami H."/>
        </authorList>
    </citation>
    <scope>NUCLEOTIDE SEQUENCE</scope>
    <source>
        <strain evidence="1">Expedition CK06-06</strain>
    </source>
</reference>
<dbReference type="AlphaFoldDB" id="X1VNP3"/>
<evidence type="ECO:0000313" key="1">
    <source>
        <dbReference type="EMBL" id="GAJ21457.1"/>
    </source>
</evidence>
<comment type="caution">
    <text evidence="1">The sequence shown here is derived from an EMBL/GenBank/DDBJ whole genome shotgun (WGS) entry which is preliminary data.</text>
</comment>
<proteinExistence type="predicted"/>
<dbReference type="Gene3D" id="3.40.50.300">
    <property type="entry name" value="P-loop containing nucleotide triphosphate hydrolases"/>
    <property type="match status" value="1"/>
</dbReference>
<organism evidence="1">
    <name type="scientific">marine sediment metagenome</name>
    <dbReference type="NCBI Taxonomy" id="412755"/>
    <lineage>
        <taxon>unclassified sequences</taxon>
        <taxon>metagenomes</taxon>
        <taxon>ecological metagenomes</taxon>
    </lineage>
</organism>
<gene>
    <name evidence="1" type="ORF">S12H4_60237</name>
</gene>
<protein>
    <recommendedName>
        <fullName evidence="2">Sulfotransferase domain-containing protein</fullName>
    </recommendedName>
</protein>
<sequence>FVRKGVSGEWKTIFSKEQKSLFSKIGEDVIENLGYKPTL</sequence>
<name>X1VNP3_9ZZZZ</name>
<dbReference type="SUPFAM" id="SSF52540">
    <property type="entry name" value="P-loop containing nucleoside triphosphate hydrolases"/>
    <property type="match status" value="1"/>
</dbReference>
<dbReference type="EMBL" id="BARW01039593">
    <property type="protein sequence ID" value="GAJ21457.1"/>
    <property type="molecule type" value="Genomic_DNA"/>
</dbReference>